<sequence>MVWAGILLDGRTPLHVFERGSETGVRYRNEIFKPYVRLFRGVCHSEFILMDDNTRPHRALLVDKFLESEDIGHMDWPAMSPDLNPLEQVWDALKRAVATLNPLREPSRK</sequence>
<gene>
    <name evidence="2" type="primary">TCB2_403</name>
    <name evidence="2" type="ORF">TNCV_1285131</name>
</gene>
<dbReference type="GO" id="GO:0003676">
    <property type="term" value="F:nucleic acid binding"/>
    <property type="evidence" value="ECO:0007669"/>
    <property type="project" value="InterPro"/>
</dbReference>
<feature type="domain" description="Tc1-like transposase DDE" evidence="1">
    <location>
        <begin position="42"/>
        <end position="99"/>
    </location>
</feature>
<dbReference type="Pfam" id="PF13358">
    <property type="entry name" value="DDE_3"/>
    <property type="match status" value="1"/>
</dbReference>
<dbReference type="EMBL" id="BMAU01021335">
    <property type="protein sequence ID" value="GFY15868.1"/>
    <property type="molecule type" value="Genomic_DNA"/>
</dbReference>
<reference evidence="2" key="1">
    <citation type="submission" date="2020-08" db="EMBL/GenBank/DDBJ databases">
        <title>Multicomponent nature underlies the extraordinary mechanical properties of spider dragline silk.</title>
        <authorList>
            <person name="Kono N."/>
            <person name="Nakamura H."/>
            <person name="Mori M."/>
            <person name="Yoshida Y."/>
            <person name="Ohtoshi R."/>
            <person name="Malay A.D."/>
            <person name="Moran D.A.P."/>
            <person name="Tomita M."/>
            <person name="Numata K."/>
            <person name="Arakawa K."/>
        </authorList>
    </citation>
    <scope>NUCLEOTIDE SEQUENCE</scope>
</reference>
<comment type="caution">
    <text evidence="2">The sequence shown here is derived from an EMBL/GenBank/DDBJ whole genome shotgun (WGS) entry which is preliminary data.</text>
</comment>
<dbReference type="InterPro" id="IPR036397">
    <property type="entry name" value="RNaseH_sf"/>
</dbReference>
<proteinExistence type="predicted"/>
<evidence type="ECO:0000259" key="1">
    <source>
        <dbReference type="Pfam" id="PF13358"/>
    </source>
</evidence>
<protein>
    <submittedName>
        <fullName evidence="2">Transposable element Tcb2 transposase</fullName>
    </submittedName>
</protein>
<dbReference type="AlphaFoldDB" id="A0A8X6SQN4"/>
<dbReference type="InterPro" id="IPR038717">
    <property type="entry name" value="Tc1-like_DDE_dom"/>
</dbReference>
<dbReference type="Proteomes" id="UP000887159">
    <property type="component" value="Unassembled WGS sequence"/>
</dbReference>
<accession>A0A8X6SQN4</accession>
<organism evidence="2 3">
    <name type="scientific">Trichonephila clavipes</name>
    <name type="common">Golden silk orbweaver</name>
    <name type="synonym">Nephila clavipes</name>
    <dbReference type="NCBI Taxonomy" id="2585209"/>
    <lineage>
        <taxon>Eukaryota</taxon>
        <taxon>Metazoa</taxon>
        <taxon>Ecdysozoa</taxon>
        <taxon>Arthropoda</taxon>
        <taxon>Chelicerata</taxon>
        <taxon>Arachnida</taxon>
        <taxon>Araneae</taxon>
        <taxon>Araneomorphae</taxon>
        <taxon>Entelegynae</taxon>
        <taxon>Araneoidea</taxon>
        <taxon>Nephilidae</taxon>
        <taxon>Trichonephila</taxon>
    </lineage>
</organism>
<keyword evidence="3" id="KW-1185">Reference proteome</keyword>
<evidence type="ECO:0000313" key="3">
    <source>
        <dbReference type="Proteomes" id="UP000887159"/>
    </source>
</evidence>
<evidence type="ECO:0000313" key="2">
    <source>
        <dbReference type="EMBL" id="GFY15868.1"/>
    </source>
</evidence>
<name>A0A8X6SQN4_TRICX</name>
<dbReference type="Gene3D" id="3.30.420.10">
    <property type="entry name" value="Ribonuclease H-like superfamily/Ribonuclease H"/>
    <property type="match status" value="1"/>
</dbReference>